<protein>
    <submittedName>
        <fullName evidence="2">Uncharacterized protein</fullName>
    </submittedName>
</protein>
<gene>
    <name evidence="2" type="ORF">CVT25_011251</name>
</gene>
<feature type="transmembrane region" description="Helical" evidence="1">
    <location>
        <begin position="192"/>
        <end position="214"/>
    </location>
</feature>
<feature type="transmembrane region" description="Helical" evidence="1">
    <location>
        <begin position="100"/>
        <end position="118"/>
    </location>
</feature>
<comment type="caution">
    <text evidence="2">The sequence shown here is derived from an EMBL/GenBank/DDBJ whole genome shotgun (WGS) entry which is preliminary data.</text>
</comment>
<keyword evidence="1" id="KW-1133">Transmembrane helix</keyword>
<evidence type="ECO:0000256" key="1">
    <source>
        <dbReference type="SAM" id="Phobius"/>
    </source>
</evidence>
<dbReference type="InParanoid" id="A0A409X0X6"/>
<feature type="transmembrane region" description="Helical" evidence="1">
    <location>
        <begin position="130"/>
        <end position="153"/>
    </location>
</feature>
<sequence>MCFLGVYVTLLVSSLSVMFKRRSSNRAVLSAWIFFIGVLLMFIVATLHVGEILHSTATIFNTDNTMLVLAMYRFVQGYILQVNPKGGIFYLFDLARWDSILTNALLGIILWLGDALVISRCYYIWDRNFWVILLPSLLFLSIVGKLLSVRIVLHVIHDKDLLIGINTSTLYWSTHLSDPHLNPKLMLSLLNAVYPLALTQNVLTTGLIAFKIWLQHRTSSAFGVVDRGSRLSLMRILVIVVESAMIYTLQLFILIILYFMENNVQYIVQSAIVPSVGIVFALIAVRVHIAQSTSTLGTGLGTLPAWLDESGGAIELSNQRPSSPVITGVTFIVGANDLDRDDDLEPFDSLSHSPKRDKLPRVV</sequence>
<dbReference type="AlphaFoldDB" id="A0A409X0X6"/>
<dbReference type="OrthoDB" id="3346544at2759"/>
<keyword evidence="3" id="KW-1185">Reference proteome</keyword>
<accession>A0A409X0X6</accession>
<evidence type="ECO:0000313" key="3">
    <source>
        <dbReference type="Proteomes" id="UP000283269"/>
    </source>
</evidence>
<evidence type="ECO:0000313" key="2">
    <source>
        <dbReference type="EMBL" id="PPQ84424.1"/>
    </source>
</evidence>
<organism evidence="2 3">
    <name type="scientific">Psilocybe cyanescens</name>
    <dbReference type="NCBI Taxonomy" id="93625"/>
    <lineage>
        <taxon>Eukaryota</taxon>
        <taxon>Fungi</taxon>
        <taxon>Dikarya</taxon>
        <taxon>Basidiomycota</taxon>
        <taxon>Agaricomycotina</taxon>
        <taxon>Agaricomycetes</taxon>
        <taxon>Agaricomycetidae</taxon>
        <taxon>Agaricales</taxon>
        <taxon>Agaricineae</taxon>
        <taxon>Strophariaceae</taxon>
        <taxon>Psilocybe</taxon>
    </lineage>
</organism>
<dbReference type="EMBL" id="NHYD01002874">
    <property type="protein sequence ID" value="PPQ84424.1"/>
    <property type="molecule type" value="Genomic_DNA"/>
</dbReference>
<feature type="transmembrane region" description="Helical" evidence="1">
    <location>
        <begin position="235"/>
        <end position="260"/>
    </location>
</feature>
<reference evidence="2 3" key="1">
    <citation type="journal article" date="2018" name="Evol. Lett.">
        <title>Horizontal gene cluster transfer increased hallucinogenic mushroom diversity.</title>
        <authorList>
            <person name="Reynolds H.T."/>
            <person name="Vijayakumar V."/>
            <person name="Gluck-Thaler E."/>
            <person name="Korotkin H.B."/>
            <person name="Matheny P.B."/>
            <person name="Slot J.C."/>
        </authorList>
    </citation>
    <scope>NUCLEOTIDE SEQUENCE [LARGE SCALE GENOMIC DNA]</scope>
    <source>
        <strain evidence="2 3">2631</strain>
    </source>
</reference>
<keyword evidence="1" id="KW-0472">Membrane</keyword>
<keyword evidence="1" id="KW-0812">Transmembrane</keyword>
<name>A0A409X0X6_PSICY</name>
<feature type="transmembrane region" description="Helical" evidence="1">
    <location>
        <begin position="266"/>
        <end position="285"/>
    </location>
</feature>
<dbReference type="Proteomes" id="UP000283269">
    <property type="component" value="Unassembled WGS sequence"/>
</dbReference>
<proteinExistence type="predicted"/>
<feature type="transmembrane region" description="Helical" evidence="1">
    <location>
        <begin position="32"/>
        <end position="50"/>
    </location>
</feature>